<evidence type="ECO:0000256" key="2">
    <source>
        <dbReference type="SAM" id="Phobius"/>
    </source>
</evidence>
<evidence type="ECO:0000256" key="1">
    <source>
        <dbReference type="SAM" id="MobiDB-lite"/>
    </source>
</evidence>
<accession>A0A8H5FDX0</accession>
<name>A0A8H5FDX0_9AGAR</name>
<feature type="transmembrane region" description="Helical" evidence="2">
    <location>
        <begin position="252"/>
        <end position="276"/>
    </location>
</feature>
<keyword evidence="2" id="KW-1133">Transmembrane helix</keyword>
<keyword evidence="2" id="KW-0812">Transmembrane</keyword>
<evidence type="ECO:0000256" key="3">
    <source>
        <dbReference type="SAM" id="SignalP"/>
    </source>
</evidence>
<keyword evidence="2" id="KW-0472">Membrane</keyword>
<gene>
    <name evidence="4" type="ORF">D9758_015959</name>
</gene>
<dbReference type="Proteomes" id="UP000559256">
    <property type="component" value="Unassembled WGS sequence"/>
</dbReference>
<evidence type="ECO:0000313" key="5">
    <source>
        <dbReference type="Proteomes" id="UP000559256"/>
    </source>
</evidence>
<feature type="transmembrane region" description="Helical" evidence="2">
    <location>
        <begin position="210"/>
        <end position="231"/>
    </location>
</feature>
<reference evidence="4 5" key="1">
    <citation type="journal article" date="2020" name="ISME J.">
        <title>Uncovering the hidden diversity of litter-decomposition mechanisms in mushroom-forming fungi.</title>
        <authorList>
            <person name="Floudas D."/>
            <person name="Bentzer J."/>
            <person name="Ahren D."/>
            <person name="Johansson T."/>
            <person name="Persson P."/>
            <person name="Tunlid A."/>
        </authorList>
    </citation>
    <scope>NUCLEOTIDE SEQUENCE [LARGE SCALE GENOMIC DNA]</scope>
    <source>
        <strain evidence="4 5">CBS 291.85</strain>
    </source>
</reference>
<feature type="compositionally biased region" description="Polar residues" evidence="1">
    <location>
        <begin position="107"/>
        <end position="118"/>
    </location>
</feature>
<sequence length="306" mass="30157">MRFSSTFAILAAVVTASYAAVIPSIQGAPSPHGLSLARLPRHYINSGGPGSDSPATADSSANADVSPACADPGNSTASVNANTNAVSSGGSANAGVSPASNAGSGNPSTSVNADTNAVSSASTGSAPAACACHTIPDIISDVTSKISPLVAQLKNLNTPGACTVAQVTPIINQIKPILSGAIDQVKAISSNNVSGDAAMISSTAGGILSSLQLCTLIATLFKMIFGVFGVLMKVVVDAESKGVCALFSDVSLLLATLLQLIFGVVSGLGGILKVLLSVVAPVMSELHTDGVFNSILGGYGGSLTSI</sequence>
<keyword evidence="5" id="KW-1185">Reference proteome</keyword>
<keyword evidence="3" id="KW-0732">Signal</keyword>
<feature type="region of interest" description="Disordered" evidence="1">
    <location>
        <begin position="45"/>
        <end position="118"/>
    </location>
</feature>
<proteinExistence type="predicted"/>
<dbReference type="AlphaFoldDB" id="A0A8H5FDX0"/>
<feature type="chain" id="PRO_5034889910" evidence="3">
    <location>
        <begin position="20"/>
        <end position="306"/>
    </location>
</feature>
<dbReference type="EMBL" id="JAACJM010000299">
    <property type="protein sequence ID" value="KAF5332923.1"/>
    <property type="molecule type" value="Genomic_DNA"/>
</dbReference>
<organism evidence="4 5">
    <name type="scientific">Tetrapyrgos nigripes</name>
    <dbReference type="NCBI Taxonomy" id="182062"/>
    <lineage>
        <taxon>Eukaryota</taxon>
        <taxon>Fungi</taxon>
        <taxon>Dikarya</taxon>
        <taxon>Basidiomycota</taxon>
        <taxon>Agaricomycotina</taxon>
        <taxon>Agaricomycetes</taxon>
        <taxon>Agaricomycetidae</taxon>
        <taxon>Agaricales</taxon>
        <taxon>Marasmiineae</taxon>
        <taxon>Marasmiaceae</taxon>
        <taxon>Tetrapyrgos</taxon>
    </lineage>
</organism>
<comment type="caution">
    <text evidence="4">The sequence shown here is derived from an EMBL/GenBank/DDBJ whole genome shotgun (WGS) entry which is preliminary data.</text>
</comment>
<dbReference type="OrthoDB" id="3265564at2759"/>
<feature type="compositionally biased region" description="Low complexity" evidence="1">
    <location>
        <begin position="74"/>
        <end position="106"/>
    </location>
</feature>
<evidence type="ECO:0000313" key="4">
    <source>
        <dbReference type="EMBL" id="KAF5332923.1"/>
    </source>
</evidence>
<protein>
    <submittedName>
        <fullName evidence="4">Uncharacterized protein</fullName>
    </submittedName>
</protein>
<feature type="compositionally biased region" description="Polar residues" evidence="1">
    <location>
        <begin position="53"/>
        <end position="63"/>
    </location>
</feature>
<feature type="signal peptide" evidence="3">
    <location>
        <begin position="1"/>
        <end position="19"/>
    </location>
</feature>